<dbReference type="EMBL" id="CP071591">
    <property type="protein sequence ID" value="QSY58081.1"/>
    <property type="molecule type" value="Genomic_DNA"/>
</dbReference>
<dbReference type="SUPFAM" id="SSF53448">
    <property type="entry name" value="Nucleotide-diphospho-sugar transferases"/>
    <property type="match status" value="1"/>
</dbReference>
<dbReference type="Proteomes" id="UP000234855">
    <property type="component" value="Unassembled WGS sequence"/>
</dbReference>
<dbReference type="InterPro" id="IPR001173">
    <property type="entry name" value="Glyco_trans_2-like"/>
</dbReference>
<reference evidence="6 8" key="2">
    <citation type="submission" date="2021-03" db="EMBL/GenBank/DDBJ databases">
        <title>Genome sequencing of Bifidobacterium imperatoris JCM 32708.</title>
        <authorList>
            <person name="Kim J."/>
        </authorList>
    </citation>
    <scope>NUCLEOTIDE SEQUENCE [LARGE SCALE GENOMIC DNA]</scope>
    <source>
        <strain evidence="6 8">JCM 32708</strain>
    </source>
</reference>
<dbReference type="AlphaFoldDB" id="A0A2N5IPC3"/>
<evidence type="ECO:0000313" key="8">
    <source>
        <dbReference type="Proteomes" id="UP000663067"/>
    </source>
</evidence>
<reference evidence="5 7" key="1">
    <citation type="submission" date="2017-07" db="EMBL/GenBank/DDBJ databases">
        <title>Bifidobacterium novel species.</title>
        <authorList>
            <person name="Lugli G.A."/>
            <person name="Milani C."/>
            <person name="Duranti S."/>
            <person name="Mangifesta M."/>
        </authorList>
    </citation>
    <scope>NUCLEOTIDE SEQUENCE [LARGE SCALE GENOMIC DNA]</scope>
    <source>
        <strain evidence="5 7">45</strain>
    </source>
</reference>
<protein>
    <submittedName>
        <fullName evidence="5 6">Glycosyltransferase family 2</fullName>
    </submittedName>
</protein>
<dbReference type="Pfam" id="PF00535">
    <property type="entry name" value="Glycos_transf_2"/>
    <property type="match status" value="1"/>
</dbReference>
<evidence type="ECO:0000256" key="2">
    <source>
        <dbReference type="ARBA" id="ARBA00022679"/>
    </source>
</evidence>
<dbReference type="EMBL" id="NMWV01000042">
    <property type="protein sequence ID" value="PLS23812.1"/>
    <property type="molecule type" value="Genomic_DNA"/>
</dbReference>
<dbReference type="PANTHER" id="PTHR22916:SF51">
    <property type="entry name" value="GLYCOSYLTRANSFERASE EPSH-RELATED"/>
    <property type="match status" value="1"/>
</dbReference>
<evidence type="ECO:0000259" key="4">
    <source>
        <dbReference type="Pfam" id="PF00535"/>
    </source>
</evidence>
<dbReference type="Proteomes" id="UP000663067">
    <property type="component" value="Chromosome"/>
</dbReference>
<keyword evidence="8" id="KW-1185">Reference proteome</keyword>
<sequence>MSLVTIILPAYNAEKTIARAIESALSQEYTDLEVIVVDDGSSDSTLNVCKALADKDNRLKVLHINNSGPSAARNYGLSRANGEFICFMDADDEMSSTMISQMTSNMQDDIDLVACGYKVRSNNGEQAFEQRLDDKTYSNDHLYEFIGKLQEAKAFNPLWNKIFRRSIIDGNNLIMDTSVDMGEDFLFVVDYCEKSKKNYKTLSSPLYNYELSNNGLQVTANRNKNLDRRLSQLEQLNKIFNQRNYPMDIIYKEKLRILYTSLLESSDLRILLNEVNKKEYLNDFINLDVKLSGKYNIFLKILKIKHIGIVYLSIKLFKLVKKIQGKSFNWG</sequence>
<keyword evidence="2 5" id="KW-0808">Transferase</keyword>
<evidence type="ECO:0000313" key="6">
    <source>
        <dbReference type="EMBL" id="QSY58081.1"/>
    </source>
</evidence>
<dbReference type="GO" id="GO:0016757">
    <property type="term" value="F:glycosyltransferase activity"/>
    <property type="evidence" value="ECO:0007669"/>
    <property type="project" value="UniProtKB-KW"/>
</dbReference>
<dbReference type="RefSeq" id="WP_101626554.1">
    <property type="nucleotide sequence ID" value="NZ_CP071591.1"/>
</dbReference>
<evidence type="ECO:0000313" key="7">
    <source>
        <dbReference type="Proteomes" id="UP000234855"/>
    </source>
</evidence>
<dbReference type="CDD" id="cd00761">
    <property type="entry name" value="Glyco_tranf_GTA_type"/>
    <property type="match status" value="1"/>
</dbReference>
<dbReference type="InterPro" id="IPR029044">
    <property type="entry name" value="Nucleotide-diphossugar_trans"/>
</dbReference>
<name>A0A2N5IPC3_9BIFI</name>
<evidence type="ECO:0000313" key="5">
    <source>
        <dbReference type="EMBL" id="PLS23812.1"/>
    </source>
</evidence>
<dbReference type="Gene3D" id="3.90.550.10">
    <property type="entry name" value="Spore Coat Polysaccharide Biosynthesis Protein SpsA, Chain A"/>
    <property type="match status" value="1"/>
</dbReference>
<keyword evidence="3" id="KW-0175">Coiled coil</keyword>
<keyword evidence="1" id="KW-0328">Glycosyltransferase</keyword>
<proteinExistence type="predicted"/>
<evidence type="ECO:0000256" key="3">
    <source>
        <dbReference type="SAM" id="Coils"/>
    </source>
</evidence>
<evidence type="ECO:0000256" key="1">
    <source>
        <dbReference type="ARBA" id="ARBA00022676"/>
    </source>
</evidence>
<accession>A0A2N5IPC3</accession>
<feature type="domain" description="Glycosyltransferase 2-like" evidence="4">
    <location>
        <begin position="5"/>
        <end position="168"/>
    </location>
</feature>
<feature type="coiled-coil region" evidence="3">
    <location>
        <begin position="216"/>
        <end position="243"/>
    </location>
</feature>
<organism evidence="5 7">
    <name type="scientific">Bifidobacterium imperatoris</name>
    <dbReference type="NCBI Taxonomy" id="2020965"/>
    <lineage>
        <taxon>Bacteria</taxon>
        <taxon>Bacillati</taxon>
        <taxon>Actinomycetota</taxon>
        <taxon>Actinomycetes</taxon>
        <taxon>Bifidobacteriales</taxon>
        <taxon>Bifidobacteriaceae</taxon>
        <taxon>Bifidobacterium</taxon>
    </lineage>
</organism>
<dbReference type="PANTHER" id="PTHR22916">
    <property type="entry name" value="GLYCOSYLTRANSFERASE"/>
    <property type="match status" value="1"/>
</dbReference>
<gene>
    <name evidence="6" type="ORF">BLI708_01780</name>
    <name evidence="5" type="ORF">Tam1G_2130</name>
</gene>